<dbReference type="Proteomes" id="UP000054217">
    <property type="component" value="Unassembled WGS sequence"/>
</dbReference>
<protein>
    <submittedName>
        <fullName evidence="2">Uncharacterized protein</fullName>
    </submittedName>
</protein>
<reference evidence="2 3" key="1">
    <citation type="submission" date="2014-04" db="EMBL/GenBank/DDBJ databases">
        <authorList>
            <consortium name="DOE Joint Genome Institute"/>
            <person name="Kuo A."/>
            <person name="Kohler A."/>
            <person name="Costa M.D."/>
            <person name="Nagy L.G."/>
            <person name="Floudas D."/>
            <person name="Copeland A."/>
            <person name="Barry K.W."/>
            <person name="Cichocki N."/>
            <person name="Veneault-Fourrey C."/>
            <person name="LaButti K."/>
            <person name="Lindquist E.A."/>
            <person name="Lipzen A."/>
            <person name="Lundell T."/>
            <person name="Morin E."/>
            <person name="Murat C."/>
            <person name="Sun H."/>
            <person name="Tunlid A."/>
            <person name="Henrissat B."/>
            <person name="Grigoriev I.V."/>
            <person name="Hibbett D.S."/>
            <person name="Martin F."/>
            <person name="Nordberg H.P."/>
            <person name="Cantor M.N."/>
            <person name="Hua S.X."/>
        </authorList>
    </citation>
    <scope>NUCLEOTIDE SEQUENCE [LARGE SCALE GENOMIC DNA]</scope>
    <source>
        <strain evidence="2 3">Marx 270</strain>
    </source>
</reference>
<dbReference type="OrthoDB" id="2691413at2759"/>
<feature type="compositionally biased region" description="Basic residues" evidence="1">
    <location>
        <begin position="7"/>
        <end position="17"/>
    </location>
</feature>
<proteinExistence type="predicted"/>
<dbReference type="AlphaFoldDB" id="A0A0C3K2A5"/>
<dbReference type="EMBL" id="KN831975">
    <property type="protein sequence ID" value="KIO03677.1"/>
    <property type="molecule type" value="Genomic_DNA"/>
</dbReference>
<evidence type="ECO:0000256" key="1">
    <source>
        <dbReference type="SAM" id="MobiDB-lite"/>
    </source>
</evidence>
<gene>
    <name evidence="2" type="ORF">M404DRAFT_145263</name>
</gene>
<evidence type="ECO:0000313" key="3">
    <source>
        <dbReference type="Proteomes" id="UP000054217"/>
    </source>
</evidence>
<dbReference type="HOGENOM" id="CLU_127243_0_0_1"/>
<name>A0A0C3K2A5_PISTI</name>
<accession>A0A0C3K2A5</accession>
<keyword evidence="3" id="KW-1185">Reference proteome</keyword>
<sequence length="171" mass="19135">MGQHFSSPKKQRDKRKTQTNVVIPGQDTKWQCLLQHLSDLLNPKSSPPPVPSVTSPSLLEDTAIDDAHAVQHFDHVNELSFDKDPDYSAQHVASGWLYNSWTAVIPTIIKSYLQYLTETTGKPLAGCVMPLFSCHGGCEPRRSSLLCLYFDHLLLTSYVCCTLTYSQVLLL</sequence>
<evidence type="ECO:0000313" key="2">
    <source>
        <dbReference type="EMBL" id="KIO03677.1"/>
    </source>
</evidence>
<organism evidence="2 3">
    <name type="scientific">Pisolithus tinctorius Marx 270</name>
    <dbReference type="NCBI Taxonomy" id="870435"/>
    <lineage>
        <taxon>Eukaryota</taxon>
        <taxon>Fungi</taxon>
        <taxon>Dikarya</taxon>
        <taxon>Basidiomycota</taxon>
        <taxon>Agaricomycotina</taxon>
        <taxon>Agaricomycetes</taxon>
        <taxon>Agaricomycetidae</taxon>
        <taxon>Boletales</taxon>
        <taxon>Sclerodermatineae</taxon>
        <taxon>Pisolithaceae</taxon>
        <taxon>Pisolithus</taxon>
    </lineage>
</organism>
<reference evidence="3" key="2">
    <citation type="submission" date="2015-01" db="EMBL/GenBank/DDBJ databases">
        <title>Evolutionary Origins and Diversification of the Mycorrhizal Mutualists.</title>
        <authorList>
            <consortium name="DOE Joint Genome Institute"/>
            <consortium name="Mycorrhizal Genomics Consortium"/>
            <person name="Kohler A."/>
            <person name="Kuo A."/>
            <person name="Nagy L.G."/>
            <person name="Floudas D."/>
            <person name="Copeland A."/>
            <person name="Barry K.W."/>
            <person name="Cichocki N."/>
            <person name="Veneault-Fourrey C."/>
            <person name="LaButti K."/>
            <person name="Lindquist E.A."/>
            <person name="Lipzen A."/>
            <person name="Lundell T."/>
            <person name="Morin E."/>
            <person name="Murat C."/>
            <person name="Riley R."/>
            <person name="Ohm R."/>
            <person name="Sun H."/>
            <person name="Tunlid A."/>
            <person name="Henrissat B."/>
            <person name="Grigoriev I.V."/>
            <person name="Hibbett D.S."/>
            <person name="Martin F."/>
        </authorList>
    </citation>
    <scope>NUCLEOTIDE SEQUENCE [LARGE SCALE GENOMIC DNA]</scope>
    <source>
        <strain evidence="3">Marx 270</strain>
    </source>
</reference>
<dbReference type="InParanoid" id="A0A0C3K2A5"/>
<feature type="region of interest" description="Disordered" evidence="1">
    <location>
        <begin position="1"/>
        <end position="21"/>
    </location>
</feature>